<reference evidence="3" key="1">
    <citation type="journal article" date="2019" name="Int. J. Syst. Evol. Microbiol.">
        <title>The Global Catalogue of Microorganisms (GCM) 10K type strain sequencing project: providing services to taxonomists for standard genome sequencing and annotation.</title>
        <authorList>
            <consortium name="The Broad Institute Genomics Platform"/>
            <consortium name="The Broad Institute Genome Sequencing Center for Infectious Disease"/>
            <person name="Wu L."/>
            <person name="Ma J."/>
        </authorList>
    </citation>
    <scope>NUCLEOTIDE SEQUENCE [LARGE SCALE GENOMIC DNA]</scope>
    <source>
        <strain evidence="3">NBRC 103632</strain>
    </source>
</reference>
<sequence>MLRSFEDRERAAEFIYIHGEEMRFVNHISGIRAVAGLAIRMLGLDGMTSEAYAQTLIAARIDGLKPDALLERVQADLAANGVEVTLAELRAELDRTSAQHSFGDSRMPDRAPAHG</sequence>
<name>A0AA37TFU3_9HYPH</name>
<comment type="caution">
    <text evidence="2">The sequence shown here is derived from an EMBL/GenBank/DDBJ whole genome shotgun (WGS) entry which is preliminary data.</text>
</comment>
<protein>
    <recommendedName>
        <fullName evidence="4">DUF1476 domain-containing protein</fullName>
    </recommendedName>
</protein>
<dbReference type="AlphaFoldDB" id="A0AA37TFU3"/>
<organism evidence="2 3">
    <name type="scientific">Methylobacterium tardum</name>
    <dbReference type="NCBI Taxonomy" id="374432"/>
    <lineage>
        <taxon>Bacteria</taxon>
        <taxon>Pseudomonadati</taxon>
        <taxon>Pseudomonadota</taxon>
        <taxon>Alphaproteobacteria</taxon>
        <taxon>Hyphomicrobiales</taxon>
        <taxon>Methylobacteriaceae</taxon>
        <taxon>Methylobacterium</taxon>
    </lineage>
</organism>
<dbReference type="EMBL" id="BSPL01000013">
    <property type="protein sequence ID" value="GLS70084.1"/>
    <property type="molecule type" value="Genomic_DNA"/>
</dbReference>
<evidence type="ECO:0000256" key="1">
    <source>
        <dbReference type="SAM" id="MobiDB-lite"/>
    </source>
</evidence>
<gene>
    <name evidence="2" type="ORF">GCM10007890_20970</name>
</gene>
<dbReference type="Pfam" id="PF07345">
    <property type="entry name" value="ATPaseInh_sub_z"/>
    <property type="match status" value="1"/>
</dbReference>
<feature type="compositionally biased region" description="Basic and acidic residues" evidence="1">
    <location>
        <begin position="106"/>
        <end position="115"/>
    </location>
</feature>
<proteinExistence type="predicted"/>
<dbReference type="Gene3D" id="1.10.790.20">
    <property type="entry name" value="Domain of unknown function DUF1476"/>
    <property type="match status" value="1"/>
</dbReference>
<dbReference type="Proteomes" id="UP001157440">
    <property type="component" value="Unassembled WGS sequence"/>
</dbReference>
<evidence type="ECO:0000313" key="2">
    <source>
        <dbReference type="EMBL" id="GLS70084.1"/>
    </source>
</evidence>
<accession>A0AA37TFU3</accession>
<evidence type="ECO:0008006" key="4">
    <source>
        <dbReference type="Google" id="ProtNLM"/>
    </source>
</evidence>
<dbReference type="RefSeq" id="WP_238199695.1">
    <property type="nucleotide sequence ID" value="NZ_BPQZ01000044.1"/>
</dbReference>
<feature type="region of interest" description="Disordered" evidence="1">
    <location>
        <begin position="96"/>
        <end position="115"/>
    </location>
</feature>
<evidence type="ECO:0000313" key="3">
    <source>
        <dbReference type="Proteomes" id="UP001157440"/>
    </source>
</evidence>
<dbReference type="InterPro" id="IPR009945">
    <property type="entry name" value="ATPase_inh_sub_z"/>
</dbReference>
<dbReference type="InterPro" id="IPR038293">
    <property type="entry name" value="ATPase_inh_sub_z_sf"/>
</dbReference>
<keyword evidence="3" id="KW-1185">Reference proteome</keyword>